<evidence type="ECO:0000313" key="5">
    <source>
        <dbReference type="Proteomes" id="UP001432027"/>
    </source>
</evidence>
<evidence type="ECO:0000256" key="1">
    <source>
        <dbReference type="ARBA" id="ARBA00004123"/>
    </source>
</evidence>
<evidence type="ECO:0000256" key="2">
    <source>
        <dbReference type="ARBA" id="ARBA00023242"/>
    </source>
</evidence>
<dbReference type="GO" id="GO:0005634">
    <property type="term" value="C:nucleus"/>
    <property type="evidence" value="ECO:0007669"/>
    <property type="project" value="UniProtKB-SubCell"/>
</dbReference>
<dbReference type="SUPFAM" id="SSF55785">
    <property type="entry name" value="PYP-like sensor domain (PAS domain)"/>
    <property type="match status" value="1"/>
</dbReference>
<dbReference type="GO" id="GO:0000122">
    <property type="term" value="P:negative regulation of transcription by RNA polymerase II"/>
    <property type="evidence" value="ECO:0007669"/>
    <property type="project" value="TreeGrafter"/>
</dbReference>
<evidence type="ECO:0000313" key="4">
    <source>
        <dbReference type="EMBL" id="GMS82989.1"/>
    </source>
</evidence>
<dbReference type="InterPro" id="IPR050760">
    <property type="entry name" value="Period_circadian_regulator"/>
</dbReference>
<feature type="compositionally biased region" description="Low complexity" evidence="3">
    <location>
        <begin position="485"/>
        <end position="505"/>
    </location>
</feature>
<dbReference type="GO" id="GO:0001222">
    <property type="term" value="F:transcription corepressor binding"/>
    <property type="evidence" value="ECO:0007669"/>
    <property type="project" value="TreeGrafter"/>
</dbReference>
<organism evidence="4 5">
    <name type="scientific">Pristionchus entomophagus</name>
    <dbReference type="NCBI Taxonomy" id="358040"/>
    <lineage>
        <taxon>Eukaryota</taxon>
        <taxon>Metazoa</taxon>
        <taxon>Ecdysozoa</taxon>
        <taxon>Nematoda</taxon>
        <taxon>Chromadorea</taxon>
        <taxon>Rhabditida</taxon>
        <taxon>Rhabditina</taxon>
        <taxon>Diplogasteromorpha</taxon>
        <taxon>Diplogasteroidea</taxon>
        <taxon>Neodiplogasteridae</taxon>
        <taxon>Pristionchus</taxon>
    </lineage>
</organism>
<keyword evidence="5" id="KW-1185">Reference proteome</keyword>
<protein>
    <submittedName>
        <fullName evidence="4">Uncharacterized protein</fullName>
    </submittedName>
</protein>
<feature type="non-terminal residue" evidence="4">
    <location>
        <position position="1"/>
    </location>
</feature>
<feature type="region of interest" description="Disordered" evidence="3">
    <location>
        <begin position="485"/>
        <end position="514"/>
    </location>
</feature>
<dbReference type="PANTHER" id="PTHR11269">
    <property type="entry name" value="PERIOD CIRCADIAN PROTEIN"/>
    <property type="match status" value="1"/>
</dbReference>
<proteinExistence type="predicted"/>
<dbReference type="GO" id="GO:0032922">
    <property type="term" value="P:circadian regulation of gene expression"/>
    <property type="evidence" value="ECO:0007669"/>
    <property type="project" value="TreeGrafter"/>
</dbReference>
<dbReference type="PANTHER" id="PTHR11269:SF16">
    <property type="entry name" value="PERIOD CIRCADIAN PROTEIN"/>
    <property type="match status" value="1"/>
</dbReference>
<dbReference type="CDD" id="cd00130">
    <property type="entry name" value="PAS"/>
    <property type="match status" value="1"/>
</dbReference>
<sequence>RHRGPPVEQAPAARGGHFGGEHLFTITVRMPEGTILQSKMMQPDVFDSEDLAVGSSLLRALHGNCQQFFLSAAINTSRQRLYSRIRTSGRMSHACELQCEFDRAAGVARVSGFALQSAYAPQAGPAYQQLQFITKHASSGALTHIDLSCIPYLGHLPTDMIGRSLFCFVYAPDVHIIRQAHIDLHAGRGRIVRSAASIRFVAFNGALIRADTEWSAYVNPWTRKMELVVARHKLVDAPVGDANVLGVPADGFVSPVLPAPMIRMLEEDLRQIMAKPVGSSQAAAAAAAAANGLPSSSTGLFGLQAKDLSLYVERIVEAIVLNGPAGLEQSVKALREEEQRAAACAAAAASAAAAAVAATNTETSTPPSTTAAQQQQQQQLEQLQQLQLAAANQQLPLPLSYNQINCLENVHRLLKSQAKYEEEGDQEEIQNDLSNLAPSVPLTRETLMEHTRRYEAEYRATWSRRLSGALKRPFAFEPAMLPTTSAEAPAASAAPPAAKQSRPSSGGPPPLEWTPAQREEYYRSQQNPAVPSGMNYQITSMPLPSPATVLAQQQQQAAARRSAFSTVHRAHLDIAQQAKSFGPLTVSTFDPPVSVIKSTEPQGLLLEATKLA</sequence>
<dbReference type="EMBL" id="BTSX01000002">
    <property type="protein sequence ID" value="GMS82989.1"/>
    <property type="molecule type" value="Genomic_DNA"/>
</dbReference>
<comment type="subcellular location">
    <subcellularLocation>
        <location evidence="1">Nucleus</location>
    </subcellularLocation>
</comment>
<keyword evidence="2" id="KW-0539">Nucleus</keyword>
<comment type="caution">
    <text evidence="4">The sequence shown here is derived from an EMBL/GenBank/DDBJ whole genome shotgun (WGS) entry which is preliminary data.</text>
</comment>
<reference evidence="4" key="1">
    <citation type="submission" date="2023-10" db="EMBL/GenBank/DDBJ databases">
        <title>Genome assembly of Pristionchus species.</title>
        <authorList>
            <person name="Yoshida K."/>
            <person name="Sommer R.J."/>
        </authorList>
    </citation>
    <scope>NUCLEOTIDE SEQUENCE</scope>
    <source>
        <strain evidence="4">RS0144</strain>
    </source>
</reference>
<dbReference type="Proteomes" id="UP001432027">
    <property type="component" value="Unassembled WGS sequence"/>
</dbReference>
<evidence type="ECO:0000256" key="3">
    <source>
        <dbReference type="SAM" id="MobiDB-lite"/>
    </source>
</evidence>
<dbReference type="GO" id="GO:0000976">
    <property type="term" value="F:transcription cis-regulatory region binding"/>
    <property type="evidence" value="ECO:0007669"/>
    <property type="project" value="TreeGrafter"/>
</dbReference>
<gene>
    <name evidence="4" type="ORF">PENTCL1PPCAC_5164</name>
</gene>
<dbReference type="InterPro" id="IPR000014">
    <property type="entry name" value="PAS"/>
</dbReference>
<dbReference type="GO" id="GO:0005737">
    <property type="term" value="C:cytoplasm"/>
    <property type="evidence" value="ECO:0007669"/>
    <property type="project" value="TreeGrafter"/>
</dbReference>
<dbReference type="GO" id="GO:0043153">
    <property type="term" value="P:entrainment of circadian clock by photoperiod"/>
    <property type="evidence" value="ECO:0007669"/>
    <property type="project" value="TreeGrafter"/>
</dbReference>
<accession>A0AAV5SS26</accession>
<name>A0AAV5SS26_9BILA</name>
<dbReference type="Gene3D" id="3.30.450.20">
    <property type="entry name" value="PAS domain"/>
    <property type="match status" value="1"/>
</dbReference>
<dbReference type="InterPro" id="IPR035965">
    <property type="entry name" value="PAS-like_dom_sf"/>
</dbReference>
<dbReference type="Pfam" id="PF14598">
    <property type="entry name" value="PAS_11"/>
    <property type="match status" value="1"/>
</dbReference>
<dbReference type="AlphaFoldDB" id="A0AAV5SS26"/>